<keyword evidence="6" id="KW-0472">Membrane</keyword>
<dbReference type="EMBL" id="CAFBLM010000099">
    <property type="protein sequence ID" value="CAB4880983.1"/>
    <property type="molecule type" value="Genomic_DNA"/>
</dbReference>
<reference evidence="8" key="1">
    <citation type="submission" date="2020-05" db="EMBL/GenBank/DDBJ databases">
        <authorList>
            <person name="Chiriac C."/>
            <person name="Salcher M."/>
            <person name="Ghai R."/>
            <person name="Kavagutti S V."/>
        </authorList>
    </citation>
    <scope>NUCLEOTIDE SEQUENCE</scope>
</reference>
<dbReference type="AlphaFoldDB" id="A0A6J7EN97"/>
<dbReference type="InterPro" id="IPR027417">
    <property type="entry name" value="P-loop_NTPase"/>
</dbReference>
<dbReference type="Pfam" id="PF08352">
    <property type="entry name" value="oligo_HPY"/>
    <property type="match status" value="2"/>
</dbReference>
<evidence type="ECO:0000256" key="6">
    <source>
        <dbReference type="ARBA" id="ARBA00023136"/>
    </source>
</evidence>
<dbReference type="GO" id="GO:0005524">
    <property type="term" value="F:ATP binding"/>
    <property type="evidence" value="ECO:0007669"/>
    <property type="project" value="UniProtKB-KW"/>
</dbReference>
<dbReference type="PANTHER" id="PTHR43297:SF2">
    <property type="entry name" value="DIPEPTIDE TRANSPORT ATP-BINDING PROTEIN DPPD"/>
    <property type="match status" value="1"/>
</dbReference>
<dbReference type="InterPro" id="IPR003593">
    <property type="entry name" value="AAA+_ATPase"/>
</dbReference>
<comment type="subcellular location">
    <subcellularLocation>
        <location evidence="1">Cell membrane</location>
        <topology evidence="1">Peripheral membrane protein</topology>
    </subcellularLocation>
</comment>
<keyword evidence="5" id="KW-0067">ATP-binding</keyword>
<dbReference type="InterPro" id="IPR017871">
    <property type="entry name" value="ABC_transporter-like_CS"/>
</dbReference>
<feature type="domain" description="ABC transporter" evidence="7">
    <location>
        <begin position="18"/>
        <end position="265"/>
    </location>
</feature>
<keyword evidence="3" id="KW-1003">Cell membrane</keyword>
<proteinExistence type="predicted"/>
<dbReference type="NCBIfam" id="NF008453">
    <property type="entry name" value="PRK11308.1"/>
    <property type="match status" value="2"/>
</dbReference>
<dbReference type="Pfam" id="PF00005">
    <property type="entry name" value="ABC_tran"/>
    <property type="match status" value="2"/>
</dbReference>
<dbReference type="SUPFAM" id="SSF52540">
    <property type="entry name" value="P-loop containing nucleoside triphosphate hydrolases"/>
    <property type="match status" value="2"/>
</dbReference>
<dbReference type="NCBIfam" id="NF007739">
    <property type="entry name" value="PRK10419.1"/>
    <property type="match status" value="2"/>
</dbReference>
<dbReference type="GO" id="GO:0005886">
    <property type="term" value="C:plasma membrane"/>
    <property type="evidence" value="ECO:0007669"/>
    <property type="project" value="UniProtKB-SubCell"/>
</dbReference>
<dbReference type="NCBIfam" id="TIGR01727">
    <property type="entry name" value="oligo_HPY"/>
    <property type="match status" value="2"/>
</dbReference>
<dbReference type="CDD" id="cd03257">
    <property type="entry name" value="ABC_NikE_OppD_transporters"/>
    <property type="match status" value="2"/>
</dbReference>
<dbReference type="PROSITE" id="PS50893">
    <property type="entry name" value="ABC_TRANSPORTER_2"/>
    <property type="match status" value="2"/>
</dbReference>
<accession>A0A6J7EN97</accession>
<dbReference type="GO" id="GO:0016887">
    <property type="term" value="F:ATP hydrolysis activity"/>
    <property type="evidence" value="ECO:0007669"/>
    <property type="project" value="InterPro"/>
</dbReference>
<evidence type="ECO:0000259" key="7">
    <source>
        <dbReference type="PROSITE" id="PS50893"/>
    </source>
</evidence>
<feature type="domain" description="ABC transporter" evidence="7">
    <location>
        <begin position="382"/>
        <end position="621"/>
    </location>
</feature>
<dbReference type="InterPro" id="IPR050388">
    <property type="entry name" value="ABC_Ni/Peptide_Import"/>
</dbReference>
<evidence type="ECO:0000256" key="2">
    <source>
        <dbReference type="ARBA" id="ARBA00022448"/>
    </source>
</evidence>
<evidence type="ECO:0000256" key="3">
    <source>
        <dbReference type="ARBA" id="ARBA00022475"/>
    </source>
</evidence>
<dbReference type="FunFam" id="3.40.50.300:FF:000016">
    <property type="entry name" value="Oligopeptide ABC transporter ATP-binding component"/>
    <property type="match status" value="2"/>
</dbReference>
<evidence type="ECO:0000256" key="5">
    <source>
        <dbReference type="ARBA" id="ARBA00022840"/>
    </source>
</evidence>
<evidence type="ECO:0000256" key="1">
    <source>
        <dbReference type="ARBA" id="ARBA00004202"/>
    </source>
</evidence>
<keyword evidence="4" id="KW-0547">Nucleotide-binding</keyword>
<dbReference type="SMART" id="SM00382">
    <property type="entry name" value="AAA"/>
    <property type="match status" value="2"/>
</dbReference>
<keyword evidence="2" id="KW-0813">Transport</keyword>
<dbReference type="InterPro" id="IPR013563">
    <property type="entry name" value="Oligopep_ABC_C"/>
</dbReference>
<evidence type="ECO:0000256" key="4">
    <source>
        <dbReference type="ARBA" id="ARBA00022741"/>
    </source>
</evidence>
<organism evidence="8">
    <name type="scientific">freshwater metagenome</name>
    <dbReference type="NCBI Taxonomy" id="449393"/>
    <lineage>
        <taxon>unclassified sequences</taxon>
        <taxon>metagenomes</taxon>
        <taxon>ecological metagenomes</taxon>
    </lineage>
</organism>
<dbReference type="GO" id="GO:0015833">
    <property type="term" value="P:peptide transport"/>
    <property type="evidence" value="ECO:0007669"/>
    <property type="project" value="InterPro"/>
</dbReference>
<dbReference type="Gene3D" id="3.40.50.300">
    <property type="entry name" value="P-loop containing nucleotide triphosphate hydrolases"/>
    <property type="match status" value="2"/>
</dbReference>
<dbReference type="PANTHER" id="PTHR43297">
    <property type="entry name" value="OLIGOPEPTIDE TRANSPORT ATP-BINDING PROTEIN APPD"/>
    <property type="match status" value="1"/>
</dbReference>
<protein>
    <submittedName>
        <fullName evidence="8">Unannotated protein</fullName>
    </submittedName>
</protein>
<name>A0A6J7EN97_9ZZZZ</name>
<sequence>MTNHELTQPIDETATLSVRDLQVTFPSEAGPVEAVRGVSFDVHPGEVVGIVGESGSGKSTVALSIMGLLQDSARVSGVANFQGQNILGLDDKSLSRIRGKSVAMVFQDPLSAFTPVYTIGAQISEAIRIHQDLTKDQANARAIELLDLVGIPQAKDRIRSFPHEFSGGMRQRAMIAMAIANDPDLIIADEPTTALDVTVQAQILDVLETARQATKAALLLITHDLGVVAGACDRVAVMYAGKVVETSDVFSTFAHPQMPYTIGLLGAVPRLDAAVGEPLVPIEGAPPSMVNLPTQCQFASRCPVALPRCHEEEPTLTATTTSTDERAHQVACHRSDEISDGHIDGHLVFPLPELAVAEHITIAREDREVVINVDGLVREYPVRRGAVLSRRVGTVYAVDGVSFDVRTGEALALVGESGCGKTSTVTEILELRELKDGAVTIFGKDASKLTKDEKQEIRRNLQVVFQDPQASLDPRLPVGDILAEPLTTHGMPRDEQRARVLELLSLVGLEATHADRYPSEFSGGQRQRIAIARALALNPQLIVLDEPVSALDVSIQAGVLNLLADLRGQLGLAYIFVAHDLSVVRQSADRVAVMYLGRIVEIGDTEQIFNKPWHPYTQALLSAVPIPDPIRERARERILLIGDQPSPTVRYEGCRFRSRCFRYQALPENQTEDCRTQDPSLKSPTGINLGYQTSHAAACFHVEERPVV</sequence>
<evidence type="ECO:0000313" key="8">
    <source>
        <dbReference type="EMBL" id="CAB4880983.1"/>
    </source>
</evidence>
<dbReference type="PROSITE" id="PS00211">
    <property type="entry name" value="ABC_TRANSPORTER_1"/>
    <property type="match status" value="2"/>
</dbReference>
<dbReference type="InterPro" id="IPR003439">
    <property type="entry name" value="ABC_transporter-like_ATP-bd"/>
</dbReference>
<gene>
    <name evidence="8" type="ORF">UFOPK3401_01442</name>
</gene>